<dbReference type="NCBIfam" id="TIGR00121">
    <property type="entry name" value="birA_ligase"/>
    <property type="match status" value="1"/>
</dbReference>
<evidence type="ECO:0000313" key="4">
    <source>
        <dbReference type="Proteomes" id="UP000247807"/>
    </source>
</evidence>
<dbReference type="PANTHER" id="PTHR12835:SF5">
    <property type="entry name" value="BIOTIN--PROTEIN LIGASE"/>
    <property type="match status" value="1"/>
</dbReference>
<proteinExistence type="predicted"/>
<dbReference type="Gene3D" id="3.30.930.10">
    <property type="entry name" value="Bira Bifunctional Protein, Domain 2"/>
    <property type="match status" value="1"/>
</dbReference>
<sequence>MLKPICASTEIELSNWIAEKPVKKNKPIAIFSSCQKFGQGQAGRTWYAPKGGVWVSAAIKRKGSCEHNSQLYGLAVALALVERIERIGVNVKIKWPNDLLVDGQKLAGILPRLIFRGGKLRLLRVGVGLNVLNNVPKDGISLKQIIGDKTMNINFWSSEVLCAIDRSLDLLDNKHFLCSQIEKRLWSRQYIDKKTRYQWDIKGIDSAGRLILFNDGQEKVLST</sequence>
<dbReference type="PANTHER" id="PTHR12835">
    <property type="entry name" value="BIOTIN PROTEIN LIGASE"/>
    <property type="match status" value="1"/>
</dbReference>
<reference evidence="3 4" key="1">
    <citation type="journal article" date="2018" name="Appl. Environ. Microbiol.">
        <title>Genome rearrangement shapes Prochlorococcus ecological adaptation.</title>
        <authorList>
            <person name="Yan W."/>
            <person name="Wei S."/>
            <person name="Wang Q."/>
            <person name="Xiao X."/>
            <person name="Zeng Q."/>
            <person name="Jiao N."/>
            <person name="Zhang R."/>
        </authorList>
    </citation>
    <scope>NUCLEOTIDE SEQUENCE [LARGE SCALE GENOMIC DNA]</scope>
    <source>
        <strain evidence="3 4">XMU1408</strain>
    </source>
</reference>
<feature type="domain" description="BPL/LPL catalytic" evidence="2">
    <location>
        <begin position="1"/>
        <end position="176"/>
    </location>
</feature>
<dbReference type="InterPro" id="IPR045864">
    <property type="entry name" value="aa-tRNA-synth_II/BPL/LPL"/>
</dbReference>
<comment type="caution">
    <text evidence="3">The sequence shown here is derived from an EMBL/GenBank/DDBJ whole genome shotgun (WGS) entry which is preliminary data.</text>
</comment>
<dbReference type="AlphaFoldDB" id="A0A318R3A6"/>
<dbReference type="GO" id="GO:0004077">
    <property type="term" value="F:biotin--[biotin carboxyl-carrier protein] ligase activity"/>
    <property type="evidence" value="ECO:0007669"/>
    <property type="project" value="InterPro"/>
</dbReference>
<accession>A0A318R3A6</accession>
<gene>
    <name evidence="3" type="ORF">DNJ73_02375</name>
</gene>
<dbReference type="EMBL" id="QJUE01000002">
    <property type="protein sequence ID" value="PYE03265.1"/>
    <property type="molecule type" value="Genomic_DNA"/>
</dbReference>
<dbReference type="InterPro" id="IPR004143">
    <property type="entry name" value="BPL_LPL_catalytic"/>
</dbReference>
<keyword evidence="1 3" id="KW-0436">Ligase</keyword>
<dbReference type="GO" id="GO:0005737">
    <property type="term" value="C:cytoplasm"/>
    <property type="evidence" value="ECO:0007669"/>
    <property type="project" value="TreeGrafter"/>
</dbReference>
<dbReference type="OrthoDB" id="9807064at2"/>
<evidence type="ECO:0000313" key="3">
    <source>
        <dbReference type="EMBL" id="PYE03265.1"/>
    </source>
</evidence>
<dbReference type="SUPFAM" id="SSF55681">
    <property type="entry name" value="Class II aaRS and biotin synthetases"/>
    <property type="match status" value="1"/>
</dbReference>
<evidence type="ECO:0000256" key="1">
    <source>
        <dbReference type="ARBA" id="ARBA00022598"/>
    </source>
</evidence>
<dbReference type="PROSITE" id="PS51733">
    <property type="entry name" value="BPL_LPL_CATALYTIC"/>
    <property type="match status" value="1"/>
</dbReference>
<organism evidence="3 4">
    <name type="scientific">Prochlorococcus marinus XMU1408</name>
    <dbReference type="NCBI Taxonomy" id="2213228"/>
    <lineage>
        <taxon>Bacteria</taxon>
        <taxon>Bacillati</taxon>
        <taxon>Cyanobacteriota</taxon>
        <taxon>Cyanophyceae</taxon>
        <taxon>Synechococcales</taxon>
        <taxon>Prochlorococcaceae</taxon>
        <taxon>Prochlorococcus</taxon>
    </lineage>
</organism>
<name>A0A318R3A6_PROMR</name>
<dbReference type="Pfam" id="PF03099">
    <property type="entry name" value="BPL_LplA_LipB"/>
    <property type="match status" value="1"/>
</dbReference>
<protein>
    <submittedName>
        <fullName evidence="3">Biotin--[acetyl-CoA-carboxylase] ligase</fullName>
    </submittedName>
</protein>
<dbReference type="InterPro" id="IPR004408">
    <property type="entry name" value="Biotin_CoA_COase_ligase"/>
</dbReference>
<dbReference type="Proteomes" id="UP000247807">
    <property type="component" value="Unassembled WGS sequence"/>
</dbReference>
<evidence type="ECO:0000259" key="2">
    <source>
        <dbReference type="PROSITE" id="PS51733"/>
    </source>
</evidence>